<dbReference type="Gene3D" id="3.90.640.10">
    <property type="entry name" value="Actin, Chain A, domain 4"/>
    <property type="match status" value="1"/>
</dbReference>
<dbReference type="RefSeq" id="XP_028886630.1">
    <property type="nucleotide sequence ID" value="XM_029022084.1"/>
</dbReference>
<evidence type="ECO:0000256" key="2">
    <source>
        <dbReference type="ARBA" id="ARBA00022840"/>
    </source>
</evidence>
<protein>
    <submittedName>
        <fullName evidence="4">Uncharacterized protein</fullName>
    </submittedName>
</protein>
<name>A0A1X0P6L7_9TRYP</name>
<comment type="caution">
    <text evidence="4">The sequence shown here is derived from an EMBL/GenBank/DDBJ whole genome shotgun (WGS) entry which is preliminary data.</text>
</comment>
<keyword evidence="2" id="KW-0067">ATP-binding</keyword>
<evidence type="ECO:0000313" key="4">
    <source>
        <dbReference type="EMBL" id="ORC92564.1"/>
    </source>
</evidence>
<dbReference type="SUPFAM" id="SSF53067">
    <property type="entry name" value="Actin-like ATPase domain"/>
    <property type="match status" value="2"/>
</dbReference>
<evidence type="ECO:0000256" key="3">
    <source>
        <dbReference type="SAM" id="SignalP"/>
    </source>
</evidence>
<dbReference type="VEuPathDB" id="TriTrypDB:TM35_000033170"/>
<dbReference type="Proteomes" id="UP000192257">
    <property type="component" value="Unassembled WGS sequence"/>
</dbReference>
<dbReference type="GO" id="GO:0140662">
    <property type="term" value="F:ATP-dependent protein folding chaperone"/>
    <property type="evidence" value="ECO:0007669"/>
    <property type="project" value="InterPro"/>
</dbReference>
<dbReference type="GO" id="GO:0005524">
    <property type="term" value="F:ATP binding"/>
    <property type="evidence" value="ECO:0007669"/>
    <property type="project" value="UniProtKB-KW"/>
</dbReference>
<gene>
    <name evidence="4" type="ORF">TM35_000033170</name>
</gene>
<proteinExistence type="predicted"/>
<dbReference type="InterPro" id="IPR043129">
    <property type="entry name" value="ATPase_NBD"/>
</dbReference>
<keyword evidence="3" id="KW-0732">Signal</keyword>
<organism evidence="4 5">
    <name type="scientific">Trypanosoma theileri</name>
    <dbReference type="NCBI Taxonomy" id="67003"/>
    <lineage>
        <taxon>Eukaryota</taxon>
        <taxon>Discoba</taxon>
        <taxon>Euglenozoa</taxon>
        <taxon>Kinetoplastea</taxon>
        <taxon>Metakinetoplastina</taxon>
        <taxon>Trypanosomatida</taxon>
        <taxon>Trypanosomatidae</taxon>
        <taxon>Trypanosoma</taxon>
    </lineage>
</organism>
<keyword evidence="1" id="KW-0547">Nucleotide-binding</keyword>
<keyword evidence="5" id="KW-1185">Reference proteome</keyword>
<feature type="signal peptide" evidence="3">
    <location>
        <begin position="1"/>
        <end position="16"/>
    </location>
</feature>
<dbReference type="InterPro" id="IPR013126">
    <property type="entry name" value="Hsp_70_fam"/>
</dbReference>
<dbReference type="Gene3D" id="3.30.420.40">
    <property type="match status" value="3"/>
</dbReference>
<accession>A0A1X0P6L7</accession>
<dbReference type="EMBL" id="NBCO01000003">
    <property type="protein sequence ID" value="ORC92564.1"/>
    <property type="molecule type" value="Genomic_DNA"/>
</dbReference>
<dbReference type="OrthoDB" id="278093at2759"/>
<dbReference type="STRING" id="67003.A0A1X0P6L7"/>
<evidence type="ECO:0000313" key="5">
    <source>
        <dbReference type="Proteomes" id="UP000192257"/>
    </source>
</evidence>
<feature type="chain" id="PRO_5013275844" evidence="3">
    <location>
        <begin position="17"/>
        <end position="860"/>
    </location>
</feature>
<dbReference type="Pfam" id="PF00012">
    <property type="entry name" value="HSP70"/>
    <property type="match status" value="1"/>
</dbReference>
<dbReference type="GeneID" id="39981864"/>
<sequence>MHAVSISLGSTSAVVAVATATSAAVTTPETAAPIRVTANSAGHRTTPVMAAFAEHDELLFGEDARALYARTPEVVVPYLFAFAAIAAHRNSYGDKDNSNEDNKSAEEKLASVVRDGIQDAAKKHYKGYCQLQQQENDSTEDLGFVSPHQINEDDDDDEKHVFLPAEEVLVSFFNHIKKHTIDSACGLTASAQDESQQQDEEQQQLSKIVLTVVVPRYLFPAAVTACENTIGDQNGDKQSSNSLQLKQHKRDAVNWVREAILRSHLGVVAAHVSILFADEAAVLAMDAVTCRPYETHPMANRYFLLPASAVPETVTNTTLAESTAAGRKDGVELTSWPSANVLVVDWGALGVSLTHLRMEGGCLVDETRPLFLRADYSTSSFIPEGVNGKDLSLAATSCGGGDAVDLALRDRLATTFAQQQRRVLGYQSLSDFPARAQRRLLLTAEEKKVALSKAAQVPVEIEALAEGVDLRDNMTFSRVRVDAAMRGEWKLLGAFEEVLREYVALMEKETDIVIDAVILCGGMLQMPCVTQSLRYTFTQYATGTGKERRCFAQNLVIMDSSSSITLTGESNAGSVAASHTVANSANIGAEEIACVGGCLHSYHLALAALQERECGRQARVASGSGKKSKSALGLKVRERIEGARSVWEALTRSECNNNNNKRSGDRNGDGSDEILVLQRPILLYTQSTVTALRSAVERQQEKGGPLELPASALSVLFSAHTLLPARVVVPFSGKHDQSSVLYFFTEDKEQKHSSSSNDKEGETPLFVLPLSKSGLTLPATGDAEEESDKWRRYIVFTLQSLTDSITQSSEEKNAEGETTEVKKSSSSMQLVVQLVRLAAEATEPLVLAPSNIQASVTLEI</sequence>
<dbReference type="PANTHER" id="PTHR19375">
    <property type="entry name" value="HEAT SHOCK PROTEIN 70KDA"/>
    <property type="match status" value="1"/>
</dbReference>
<evidence type="ECO:0000256" key="1">
    <source>
        <dbReference type="ARBA" id="ARBA00022741"/>
    </source>
</evidence>
<reference evidence="4 5" key="1">
    <citation type="submission" date="2017-03" db="EMBL/GenBank/DDBJ databases">
        <title>An alternative strategy for trypanosome survival in the mammalian bloodstream revealed through genome and transcriptome analysis of the ubiquitous bovine parasite Trypanosoma (Megatrypanum) theileri.</title>
        <authorList>
            <person name="Kelly S."/>
            <person name="Ivens A."/>
            <person name="Mott A."/>
            <person name="O'Neill E."/>
            <person name="Emms D."/>
            <person name="Macleod O."/>
            <person name="Voorheis P."/>
            <person name="Matthews J."/>
            <person name="Matthews K."/>
            <person name="Carrington M."/>
        </authorList>
    </citation>
    <scope>NUCLEOTIDE SEQUENCE [LARGE SCALE GENOMIC DNA]</scope>
    <source>
        <strain evidence="4">Edinburgh</strain>
    </source>
</reference>
<dbReference type="AlphaFoldDB" id="A0A1X0P6L7"/>